<evidence type="ECO:0000256" key="9">
    <source>
        <dbReference type="ARBA" id="ARBA00023157"/>
    </source>
</evidence>
<dbReference type="InterPro" id="IPR002909">
    <property type="entry name" value="IPT_dom"/>
</dbReference>
<dbReference type="Pfam" id="PF08337">
    <property type="entry name" value="Plexin_cytopl"/>
    <property type="match status" value="1"/>
</dbReference>
<dbReference type="InterPro" id="IPR015943">
    <property type="entry name" value="WD40/YVTN_repeat-like_dom_sf"/>
</dbReference>
<dbReference type="GO" id="GO:0017154">
    <property type="term" value="F:semaphorin receptor activity"/>
    <property type="evidence" value="ECO:0007669"/>
    <property type="project" value="InterPro"/>
</dbReference>
<keyword evidence="17" id="KW-1185">Reference proteome</keyword>
<dbReference type="FunFam" id="1.10.506.10:FF:000006">
    <property type="entry name" value="Plexin A1"/>
    <property type="match status" value="1"/>
</dbReference>
<dbReference type="Pfam" id="PF24479">
    <property type="entry name" value="PSI_PlexinA-B"/>
    <property type="match status" value="1"/>
</dbReference>
<dbReference type="Ensembl" id="ENSCCRT00010100858.1">
    <property type="protein sequence ID" value="ENSCCRP00010090937.1"/>
    <property type="gene ID" value="ENSCCRG00010034512.1"/>
</dbReference>
<dbReference type="Gene3D" id="2.60.40.10">
    <property type="entry name" value="Immunoglobulins"/>
    <property type="match status" value="4"/>
</dbReference>
<dbReference type="GO" id="GO:0007411">
    <property type="term" value="P:axon guidance"/>
    <property type="evidence" value="ECO:0007669"/>
    <property type="project" value="UniProtKB-ARBA"/>
</dbReference>
<dbReference type="CDD" id="cd00603">
    <property type="entry name" value="IPT_PCSR"/>
    <property type="match status" value="1"/>
</dbReference>
<dbReference type="GO" id="GO:0002116">
    <property type="term" value="C:semaphorin receptor complex"/>
    <property type="evidence" value="ECO:0007669"/>
    <property type="project" value="TreeGrafter"/>
</dbReference>
<dbReference type="GO" id="GO:0005886">
    <property type="term" value="C:plasma membrane"/>
    <property type="evidence" value="ECO:0007669"/>
    <property type="project" value="UniProtKB-SubCell"/>
</dbReference>
<evidence type="ECO:0000256" key="3">
    <source>
        <dbReference type="ARBA" id="ARBA00022475"/>
    </source>
</evidence>
<keyword evidence="13" id="KW-0175">Coiled coil</keyword>
<dbReference type="InterPro" id="IPR041362">
    <property type="entry name" value="TIG2_plexin"/>
</dbReference>
<dbReference type="CDD" id="cd12790">
    <property type="entry name" value="RasGAP_plexin_A"/>
    <property type="match status" value="1"/>
</dbReference>
<dbReference type="Gene3D" id="3.10.20.90">
    <property type="entry name" value="Phosphatidylinositol 3-kinase Catalytic Subunit, Chain A, domain 1"/>
    <property type="match status" value="1"/>
</dbReference>
<dbReference type="PANTHER" id="PTHR22625:SF34">
    <property type="entry name" value="PLEXIN-A4"/>
    <property type="match status" value="1"/>
</dbReference>
<dbReference type="GO" id="GO:0030334">
    <property type="term" value="P:regulation of cell migration"/>
    <property type="evidence" value="ECO:0007669"/>
    <property type="project" value="TreeGrafter"/>
</dbReference>
<dbReference type="FunFam" id="2.60.40.10:FF:000071">
    <property type="entry name" value="Plexin A2"/>
    <property type="match status" value="1"/>
</dbReference>
<dbReference type="PANTHER" id="PTHR22625">
    <property type="entry name" value="PLEXIN"/>
    <property type="match status" value="1"/>
</dbReference>
<keyword evidence="8 14" id="KW-0472">Membrane</keyword>
<accession>A0A8C1NGB1</accession>
<dbReference type="SUPFAM" id="SSF81296">
    <property type="entry name" value="E set domains"/>
    <property type="match status" value="4"/>
</dbReference>
<evidence type="ECO:0000256" key="6">
    <source>
        <dbReference type="ARBA" id="ARBA00022737"/>
    </source>
</evidence>
<evidence type="ECO:0000256" key="11">
    <source>
        <dbReference type="ARBA" id="ARBA00023180"/>
    </source>
</evidence>
<dbReference type="InterPro" id="IPR036352">
    <property type="entry name" value="Semap_dom_sf"/>
</dbReference>
<evidence type="ECO:0000256" key="14">
    <source>
        <dbReference type="SAM" id="Phobius"/>
    </source>
</evidence>
<dbReference type="SMART" id="SM00429">
    <property type="entry name" value="IPT"/>
    <property type="match status" value="4"/>
</dbReference>
<dbReference type="SMART" id="SM00423">
    <property type="entry name" value="PSI"/>
    <property type="match status" value="3"/>
</dbReference>
<dbReference type="InterPro" id="IPR013783">
    <property type="entry name" value="Ig-like_fold"/>
</dbReference>
<evidence type="ECO:0000259" key="15">
    <source>
        <dbReference type="PROSITE" id="PS51004"/>
    </source>
</evidence>
<evidence type="ECO:0000313" key="16">
    <source>
        <dbReference type="Ensembl" id="ENSCCRP00010090937.1"/>
    </source>
</evidence>
<dbReference type="InterPro" id="IPR016201">
    <property type="entry name" value="PSI"/>
</dbReference>
<organism evidence="16 17">
    <name type="scientific">Cyprinus carpio</name>
    <name type="common">Common carp</name>
    <dbReference type="NCBI Taxonomy" id="7962"/>
    <lineage>
        <taxon>Eukaryota</taxon>
        <taxon>Metazoa</taxon>
        <taxon>Chordata</taxon>
        <taxon>Craniata</taxon>
        <taxon>Vertebrata</taxon>
        <taxon>Euteleostomi</taxon>
        <taxon>Actinopterygii</taxon>
        <taxon>Neopterygii</taxon>
        <taxon>Teleostei</taxon>
        <taxon>Ostariophysi</taxon>
        <taxon>Cypriniformes</taxon>
        <taxon>Cyprinidae</taxon>
        <taxon>Cyprininae</taxon>
        <taxon>Cyprinus</taxon>
    </lineage>
</organism>
<keyword evidence="5" id="KW-0732">Signal</keyword>
<proteinExistence type="inferred from homology"/>
<feature type="transmembrane region" description="Helical" evidence="14">
    <location>
        <begin position="1155"/>
        <end position="1177"/>
    </location>
</feature>
<evidence type="ECO:0000256" key="8">
    <source>
        <dbReference type="ARBA" id="ARBA00023136"/>
    </source>
</evidence>
<comment type="similarity">
    <text evidence="2">Belongs to the plexin family.</text>
</comment>
<feature type="domain" description="Sema" evidence="15">
    <location>
        <begin position="6"/>
        <end position="482"/>
    </location>
</feature>
<dbReference type="GO" id="GO:0001763">
    <property type="term" value="P:morphogenesis of a branching structure"/>
    <property type="evidence" value="ECO:0007669"/>
    <property type="project" value="UniProtKB-ARBA"/>
</dbReference>
<dbReference type="CDD" id="cd01180">
    <property type="entry name" value="IPT_plexin_repeat1"/>
    <property type="match status" value="1"/>
</dbReference>
<comment type="subcellular location">
    <subcellularLocation>
        <location evidence="1">Cell membrane</location>
        <topology evidence="1">Single-pass type I membrane protein</topology>
    </subcellularLocation>
</comment>
<keyword evidence="3" id="KW-1003">Cell membrane</keyword>
<evidence type="ECO:0000256" key="13">
    <source>
        <dbReference type="SAM" id="Coils"/>
    </source>
</evidence>
<sequence>NVFNANILLFFLSVQKYSTFRMEYPEWTFNHLAVDHRNGNVYLGAVNRIYKLSPGLDVQVSHQTGPDEDNRNCYPPRIVQPCSEPLTLTNNVNKMLLMDYRENRLLACGSLYQGICKLLRLDDLFKLGEPFHKKEHYLSGVNESGSVFGVIVSYGDASPDKLFVATAVDGRPEYFPTISSRKLTRNSEEDGMFAYVFHDEFVASMIKIPSDTFTVVPDFDIYYIYGFSSGNFVYFLTLQPEMGGGPTTGSSSAGREQVYTSKLVRLCKDDTAFNSYVEVPLGCVKGGVEYRLLQAAYLSKAGTILARSLGIGPDDDILYAVFSKGQKRRPKESSQESALCVFTLKEINERIKDRLQSCYKGEGTLDLAWLKLLTIDDNFCGLDMNAPLGVSEMVRGIPLFSVSNDKMTSVIAYVYKNHSLAFVGTKGGRLKKIRVDGPTYGALQYETIQVADNGPILRDMAFSSDQHFLYVMSESQVSHLEACEQYSSCKECLGSGDPHLQHSLLEAHNVPELSAGVNCTFEDLAEMDGMVEGNRITCSSPAEKEVPRDHQIVQLYLKSKETGLAFANTSFVFYNCSVHKSCLSCVGSPYQCHWCKYRHTCTHDPSSCSFQEGRVKQPEECPQLLPADRILVPVNVVKPITLRAKNLPQPQSGQRGYECVLTIQGVEQRVPALRFNSSSVQCQNTSYSYDGMEMSSLPVDLTVIWNGDFSIDNPAQNKVHLYKCDARRESCGLCLKADPLFGCVWCKGENRCSLKQHCPHPQSMWLEHNGINSKCTHPKITKITPLRGPREGGTLVTIRGENLGLEFSEIKDHVKVADVECIPVPEGYIPAEQIVCEMGKAERSQFAGNVQVCVGECRPEFMAKSSKYYYFVVSTSPNRGPVSGGTIVNITGSNLDAGSNVSIMFKDQKCTYQRRGGQWITCRSHASMQGYGNVSVSVFVDKAHIHKDLKFEYVEDPTITKLEPEWSIFSGNTPVTVTGANLDIIQTPLIRAKYKNLETVNICQVLSPTTMQCMAPELPYSLSRQKEEPERPDEFGFILDNVQSVLALNNTNFIYYPNPVFEPLSVSGVQELKPGSPIILKGRNFLPPAPGGNGKLNYTVLIGDKPCTLTVSDTQLLCESPNLTGRHKVLARVGGIEFSPGVVHITSDSPLSSTAVISIAGAGGLLIFFIVIVLIAYKRKSRESDLTLKRLQMQMDNLESRVALECKEAFAELQTDIHELTSDLDGAGIPFLDYRTYTMRVLFPGIEEHPVLRDLEEQVEKGLKLFGQLINNKVFLLSFIRTLESQRGFSMRDRGNVASLIMTVLQSKLEYATDVLKHLLSDLIDKNLESKNHPKLLLRRTESVAEKMLTNWFTFLLYKFLKECAGEPLFSLFCAIKQQMEKGPIDSITGEARYSLSEDKLIRQQIDYKTLVVNCMHPDNEKSPEVQVKVLNCDTISQVKEKILDAIYKNVPYSHRPKASDMDLEWRQGRVVRVILQDEDVTTKIECDWKRLNMLTHYQVTDNAVVALVPKQVTAYNSVNNSTVSRTSASKYENMIKYTGSPDSLRSRTPMITPDLESGVKVWHLVKNHEHGDQKEGDRGSKMVSEIYLTRLLATKGTLQKFVDDLFETIFSTAHRGSALPLAIKYMFDFLDEQADKHNIHDPHVRHTWKSNCLPLRFWVNVIKNPQFVFDIHKSSITDACLSVVAQTFMDSCSTSEHRLGKDSPSNKLLYAKDIPSYKSWVERYYSDISKMPVISDQDMNAYLAEQSRMHMNEFNTMSSLSEIYSYVGKYTEEIVSALEQDDGARKQRLAYKLEQVVAFMSLES</sequence>
<dbReference type="FunFam" id="1.10.506.10:FF:000005">
    <property type="entry name" value="Plexin A1"/>
    <property type="match status" value="1"/>
</dbReference>
<dbReference type="SUPFAM" id="SSF101912">
    <property type="entry name" value="Sema domain"/>
    <property type="match status" value="1"/>
</dbReference>
<dbReference type="InterPro" id="IPR001627">
    <property type="entry name" value="Semap_dom"/>
</dbReference>
<dbReference type="InterPro" id="IPR008936">
    <property type="entry name" value="Rho_GTPase_activation_prot"/>
</dbReference>
<keyword evidence="7 14" id="KW-1133">Transmembrane helix</keyword>
<dbReference type="FunFam" id="3.10.20.90:FF:000018">
    <property type="entry name" value="Plexin A2"/>
    <property type="match status" value="1"/>
</dbReference>
<evidence type="ECO:0000256" key="2">
    <source>
        <dbReference type="ARBA" id="ARBA00010297"/>
    </source>
</evidence>
<dbReference type="Gene3D" id="1.10.506.10">
    <property type="entry name" value="GTPase Activation - p120gap, domain 1"/>
    <property type="match status" value="1"/>
</dbReference>
<dbReference type="CDD" id="cd01181">
    <property type="entry name" value="IPT_plexin_repeat3"/>
    <property type="match status" value="1"/>
</dbReference>
<dbReference type="InterPro" id="IPR014756">
    <property type="entry name" value="Ig_E-set"/>
</dbReference>
<keyword evidence="9" id="KW-1015">Disulfide bond</keyword>
<dbReference type="InterPro" id="IPR041019">
    <property type="entry name" value="TIG1_plexin"/>
</dbReference>
<dbReference type="InterPro" id="IPR013548">
    <property type="entry name" value="Plexin_cytoplasmic_RasGAP_dom"/>
</dbReference>
<comment type="caution">
    <text evidence="12">Lacks conserved residue(s) required for the propagation of feature annotation.</text>
</comment>
<dbReference type="InterPro" id="IPR002165">
    <property type="entry name" value="Plexin_repeat"/>
</dbReference>
<evidence type="ECO:0000256" key="5">
    <source>
        <dbReference type="ARBA" id="ARBA00022729"/>
    </source>
</evidence>
<dbReference type="FunFam" id="2.60.40.10:FF:000123">
    <property type="entry name" value="Plexin A1"/>
    <property type="match status" value="1"/>
</dbReference>
<dbReference type="Pfam" id="PF20170">
    <property type="entry name" value="Plexin_RBD"/>
    <property type="match status" value="1"/>
</dbReference>
<dbReference type="InterPro" id="IPR046800">
    <property type="entry name" value="Plexin_RBD"/>
</dbReference>
<evidence type="ECO:0000313" key="17">
    <source>
        <dbReference type="Proteomes" id="UP000694427"/>
    </source>
</evidence>
<dbReference type="InterPro" id="IPR031148">
    <property type="entry name" value="Plexin"/>
</dbReference>
<dbReference type="PROSITE" id="PS51004">
    <property type="entry name" value="SEMA"/>
    <property type="match status" value="1"/>
</dbReference>
<reference evidence="16" key="1">
    <citation type="submission" date="2025-08" db="UniProtKB">
        <authorList>
            <consortium name="Ensembl"/>
        </authorList>
    </citation>
    <scope>IDENTIFICATION</scope>
</reference>
<protein>
    <submittedName>
        <fullName evidence="16">Plexin A4</fullName>
    </submittedName>
</protein>
<dbReference type="Pfam" id="PF01437">
    <property type="entry name" value="PSI"/>
    <property type="match status" value="1"/>
</dbReference>
<evidence type="ECO:0000256" key="1">
    <source>
        <dbReference type="ARBA" id="ARBA00004251"/>
    </source>
</evidence>
<evidence type="ECO:0000256" key="10">
    <source>
        <dbReference type="ARBA" id="ARBA00023170"/>
    </source>
</evidence>
<dbReference type="Pfam" id="PF17960">
    <property type="entry name" value="TIG_plexin"/>
    <property type="match status" value="1"/>
</dbReference>
<dbReference type="SUPFAM" id="SSF48350">
    <property type="entry name" value="GTPase activation domain, GAP"/>
    <property type="match status" value="1"/>
</dbReference>
<dbReference type="Pfam" id="PF18020">
    <property type="entry name" value="TIG_2"/>
    <property type="match status" value="1"/>
</dbReference>
<keyword evidence="10" id="KW-0675">Receptor</keyword>
<keyword evidence="4 14" id="KW-0812">Transmembrane</keyword>
<keyword evidence="11" id="KW-0325">Glycoprotein</keyword>
<dbReference type="FunFam" id="2.130.10.10:FF:000006">
    <property type="entry name" value="Plexin A2"/>
    <property type="match status" value="1"/>
</dbReference>
<evidence type="ECO:0000256" key="7">
    <source>
        <dbReference type="ARBA" id="ARBA00022989"/>
    </source>
</evidence>
<dbReference type="Gene3D" id="2.130.10.10">
    <property type="entry name" value="YVTN repeat-like/Quinoprotein amine dehydrogenase"/>
    <property type="match status" value="1"/>
</dbReference>
<feature type="coiled-coil region" evidence="13">
    <location>
        <begin position="1181"/>
        <end position="1208"/>
    </location>
</feature>
<dbReference type="Pfam" id="PF01833">
    <property type="entry name" value="TIG"/>
    <property type="match status" value="4"/>
</dbReference>
<dbReference type="SMART" id="SM00630">
    <property type="entry name" value="Sema"/>
    <property type="match status" value="1"/>
</dbReference>
<evidence type="ECO:0000256" key="4">
    <source>
        <dbReference type="ARBA" id="ARBA00022692"/>
    </source>
</evidence>
<evidence type="ECO:0000256" key="12">
    <source>
        <dbReference type="PROSITE-ProRule" id="PRU00352"/>
    </source>
</evidence>
<dbReference type="Pfam" id="PF01403">
    <property type="entry name" value="Sema"/>
    <property type="match status" value="1"/>
</dbReference>
<name>A0A8C1NGB1_CYPCA</name>
<dbReference type="Proteomes" id="UP000694427">
    <property type="component" value="Unplaced"/>
</dbReference>
<keyword evidence="6" id="KW-0677">Repeat</keyword>
<reference evidence="16" key="2">
    <citation type="submission" date="2025-09" db="UniProtKB">
        <authorList>
            <consortium name="Ensembl"/>
        </authorList>
    </citation>
    <scope>IDENTIFICATION</scope>
</reference>